<feature type="domain" description="RRM" evidence="4">
    <location>
        <begin position="18"/>
        <end position="75"/>
    </location>
</feature>
<evidence type="ECO:0000256" key="1">
    <source>
        <dbReference type="ARBA" id="ARBA00022737"/>
    </source>
</evidence>
<name>A0ABQ7FV38_DUNSA</name>
<organism evidence="5 6">
    <name type="scientific">Dunaliella salina</name>
    <name type="common">Green alga</name>
    <name type="synonym">Protococcus salinus</name>
    <dbReference type="NCBI Taxonomy" id="3046"/>
    <lineage>
        <taxon>Eukaryota</taxon>
        <taxon>Viridiplantae</taxon>
        <taxon>Chlorophyta</taxon>
        <taxon>core chlorophytes</taxon>
        <taxon>Chlorophyceae</taxon>
        <taxon>CS clade</taxon>
        <taxon>Chlamydomonadales</taxon>
        <taxon>Dunaliellaceae</taxon>
        <taxon>Dunaliella</taxon>
    </lineage>
</organism>
<dbReference type="InterPro" id="IPR000504">
    <property type="entry name" value="RRM_dom"/>
</dbReference>
<dbReference type="EMBL" id="MU071121">
    <property type="protein sequence ID" value="KAF5826259.1"/>
    <property type="molecule type" value="Genomic_DNA"/>
</dbReference>
<dbReference type="Proteomes" id="UP000815325">
    <property type="component" value="Unassembled WGS sequence"/>
</dbReference>
<dbReference type="PROSITE" id="PS50102">
    <property type="entry name" value="RRM"/>
    <property type="match status" value="1"/>
</dbReference>
<dbReference type="Pfam" id="PF00076">
    <property type="entry name" value="RRM_1"/>
    <property type="match status" value="1"/>
</dbReference>
<reference evidence="5" key="1">
    <citation type="submission" date="2017-08" db="EMBL/GenBank/DDBJ databases">
        <authorList>
            <person name="Polle J.E."/>
            <person name="Barry K."/>
            <person name="Cushman J."/>
            <person name="Schmutz J."/>
            <person name="Tran D."/>
            <person name="Hathwaick L.T."/>
            <person name="Yim W.C."/>
            <person name="Jenkins J."/>
            <person name="Mckie-Krisberg Z.M."/>
            <person name="Prochnik S."/>
            <person name="Lindquist E."/>
            <person name="Dockter R.B."/>
            <person name="Adam C."/>
            <person name="Molina H."/>
            <person name="Bunkerborg J."/>
            <person name="Jin E."/>
            <person name="Buchheim M."/>
            <person name="Magnuson J."/>
        </authorList>
    </citation>
    <scope>NUCLEOTIDE SEQUENCE</scope>
    <source>
        <strain evidence="5">CCAP 19/18</strain>
    </source>
</reference>
<evidence type="ECO:0000313" key="5">
    <source>
        <dbReference type="EMBL" id="KAF5826259.1"/>
    </source>
</evidence>
<evidence type="ECO:0000256" key="3">
    <source>
        <dbReference type="PROSITE-ProRule" id="PRU00176"/>
    </source>
</evidence>
<dbReference type="SUPFAM" id="SSF54928">
    <property type="entry name" value="RNA-binding domain, RBD"/>
    <property type="match status" value="1"/>
</dbReference>
<gene>
    <name evidence="5" type="ORF">DUNSADRAFT_3880</name>
</gene>
<keyword evidence="6" id="KW-1185">Reference proteome</keyword>
<dbReference type="CDD" id="cd12254">
    <property type="entry name" value="RRM_hnRNPH_ESRPs_RBM12_like"/>
    <property type="match status" value="1"/>
</dbReference>
<dbReference type="InterPro" id="IPR012677">
    <property type="entry name" value="Nucleotide-bd_a/b_plait_sf"/>
</dbReference>
<keyword evidence="2 3" id="KW-0694">RNA-binding</keyword>
<dbReference type="InterPro" id="IPR035979">
    <property type="entry name" value="RBD_domain_sf"/>
</dbReference>
<evidence type="ECO:0000259" key="4">
    <source>
        <dbReference type="PROSITE" id="PS50102"/>
    </source>
</evidence>
<evidence type="ECO:0000256" key="2">
    <source>
        <dbReference type="ARBA" id="ARBA00022884"/>
    </source>
</evidence>
<accession>A0ABQ7FV38</accession>
<proteinExistence type="predicted"/>
<evidence type="ECO:0000313" key="6">
    <source>
        <dbReference type="Proteomes" id="UP000815325"/>
    </source>
</evidence>
<protein>
    <recommendedName>
        <fullName evidence="4">RRM domain-containing protein</fullName>
    </recommendedName>
</protein>
<comment type="caution">
    <text evidence="5">The sequence shown here is derived from an EMBL/GenBank/DDBJ whole genome shotgun (WGS) entry which is preliminary data.</text>
</comment>
<sequence>MHTLNNMSHHCRGAPLECIVKIKGLPFRASEMDVRRFFEGFAIIKQDGISFVLHADGRPTGMAFIVFDGLDEARR</sequence>
<keyword evidence="1" id="KW-0677">Repeat</keyword>
<dbReference type="InterPro" id="IPR050666">
    <property type="entry name" value="ESRP"/>
</dbReference>
<dbReference type="Gene3D" id="3.30.70.330">
    <property type="match status" value="1"/>
</dbReference>
<dbReference type="PANTHER" id="PTHR13976">
    <property type="entry name" value="HETEROGENEOUS NUCLEAR RIBONUCLEOPROTEIN-RELATED"/>
    <property type="match status" value="1"/>
</dbReference>